<organism evidence="16 17">
    <name type="scientific">Bradyrhizobium niftali</name>
    <dbReference type="NCBI Taxonomy" id="2560055"/>
    <lineage>
        <taxon>Bacteria</taxon>
        <taxon>Pseudomonadati</taxon>
        <taxon>Pseudomonadota</taxon>
        <taxon>Alphaproteobacteria</taxon>
        <taxon>Hyphomicrobiales</taxon>
        <taxon>Nitrobacteraceae</taxon>
        <taxon>Bradyrhizobium</taxon>
    </lineage>
</organism>
<evidence type="ECO:0000256" key="11">
    <source>
        <dbReference type="ARBA" id="ARBA00047836"/>
    </source>
</evidence>
<dbReference type="GO" id="GO:0019877">
    <property type="term" value="P:diaminopimelate biosynthetic process"/>
    <property type="evidence" value="ECO:0007669"/>
    <property type="project" value="UniProtKB-UniRule"/>
</dbReference>
<dbReference type="GO" id="GO:0008840">
    <property type="term" value="F:4-hydroxy-tetrahydrodipicolinate synthase activity"/>
    <property type="evidence" value="ECO:0007669"/>
    <property type="project" value="UniProtKB-UniRule"/>
</dbReference>
<dbReference type="NCBIfam" id="TIGR00674">
    <property type="entry name" value="dapA"/>
    <property type="match status" value="1"/>
</dbReference>
<comment type="catalytic activity">
    <reaction evidence="11 12">
        <text>L-aspartate 4-semialdehyde + pyruvate = (2S,4S)-4-hydroxy-2,3,4,5-tetrahydrodipicolinate + H2O + H(+)</text>
        <dbReference type="Rhea" id="RHEA:34171"/>
        <dbReference type="ChEBI" id="CHEBI:15361"/>
        <dbReference type="ChEBI" id="CHEBI:15377"/>
        <dbReference type="ChEBI" id="CHEBI:15378"/>
        <dbReference type="ChEBI" id="CHEBI:67139"/>
        <dbReference type="ChEBI" id="CHEBI:537519"/>
        <dbReference type="EC" id="4.3.3.7"/>
    </reaction>
</comment>
<protein>
    <recommendedName>
        <fullName evidence="4 12">4-hydroxy-tetrahydrodipicolinate synthase</fullName>
        <shortName evidence="12">HTPA synthase</shortName>
        <ecNumber evidence="4 12">4.3.3.7</ecNumber>
    </recommendedName>
</protein>
<dbReference type="PROSITE" id="PS00665">
    <property type="entry name" value="DHDPS_1"/>
    <property type="match status" value="1"/>
</dbReference>
<gene>
    <name evidence="12" type="primary">dapA</name>
    <name evidence="16" type="ORF">E4K65_30105</name>
</gene>
<keyword evidence="9 12" id="KW-0456">Lyase</keyword>
<evidence type="ECO:0000256" key="5">
    <source>
        <dbReference type="ARBA" id="ARBA00022490"/>
    </source>
</evidence>
<dbReference type="SMART" id="SM01130">
    <property type="entry name" value="DHDPS"/>
    <property type="match status" value="1"/>
</dbReference>
<evidence type="ECO:0000256" key="3">
    <source>
        <dbReference type="ARBA" id="ARBA00007592"/>
    </source>
</evidence>
<evidence type="ECO:0000256" key="1">
    <source>
        <dbReference type="ARBA" id="ARBA00003294"/>
    </source>
</evidence>
<dbReference type="InterPro" id="IPR020624">
    <property type="entry name" value="Schiff_base-form_aldolases_CS"/>
</dbReference>
<evidence type="ECO:0000256" key="7">
    <source>
        <dbReference type="ARBA" id="ARBA00022915"/>
    </source>
</evidence>
<dbReference type="EMBL" id="SPQT01000021">
    <property type="protein sequence ID" value="TFV43802.1"/>
    <property type="molecule type" value="Genomic_DNA"/>
</dbReference>
<keyword evidence="17" id="KW-1185">Reference proteome</keyword>
<dbReference type="GO" id="GO:0009089">
    <property type="term" value="P:lysine biosynthetic process via diaminopimelate"/>
    <property type="evidence" value="ECO:0007669"/>
    <property type="project" value="UniProtKB-UniRule"/>
</dbReference>
<dbReference type="SUPFAM" id="SSF51569">
    <property type="entry name" value="Aldolase"/>
    <property type="match status" value="1"/>
</dbReference>
<comment type="caution">
    <text evidence="16">The sequence shown here is derived from an EMBL/GenBank/DDBJ whole genome shotgun (WGS) entry which is preliminary data.</text>
</comment>
<sequence>MGLALKTRRVRRKSMAAKTKFRGSFTALVTPFKNGSLDEAAFRSLVDWQISEGTNGLVPVGTTGESPTLSHDEHKKVVEWCIEEAKGRVPVVAGAGSNSTKEAIELAQHAEKAGADAVLVVTPYYNKPTQEGMYQHFKAINDAIGIPIIIYNIPPRSVIDMSVDTMKRLWELKNIAGVKDATASMVRVSQQRAAMGEDFNQLSGEDATILGYMAHGGHGCISVTSNVAPRLCSEFHTAWQKGDHATALKLHDKLMPLHNNLFIESNPAPIKYAMSLLGKLDETLRLPMVPVSEPTRVAVRSAMVHAGLIN</sequence>
<dbReference type="PROSITE" id="PS00666">
    <property type="entry name" value="DHDPS_2"/>
    <property type="match status" value="1"/>
</dbReference>
<dbReference type="UniPathway" id="UPA00034">
    <property type="reaction ID" value="UER00017"/>
</dbReference>
<dbReference type="CDD" id="cd00950">
    <property type="entry name" value="DHDPS"/>
    <property type="match status" value="1"/>
</dbReference>
<comment type="subcellular location">
    <subcellularLocation>
        <location evidence="12">Cytoplasm</location>
    </subcellularLocation>
</comment>
<keyword evidence="8 12" id="KW-0457">Lysine biosynthesis</keyword>
<evidence type="ECO:0000256" key="8">
    <source>
        <dbReference type="ARBA" id="ARBA00023154"/>
    </source>
</evidence>
<comment type="subunit">
    <text evidence="12">Homotetramer; dimer of dimers.</text>
</comment>
<dbReference type="EC" id="4.3.3.7" evidence="4 12"/>
<dbReference type="PANTHER" id="PTHR12128:SF66">
    <property type="entry name" value="4-HYDROXY-2-OXOGLUTARATE ALDOLASE, MITOCHONDRIAL"/>
    <property type="match status" value="1"/>
</dbReference>
<feature type="site" description="Part of a proton relay during catalysis" evidence="12">
    <location>
        <position position="62"/>
    </location>
</feature>
<evidence type="ECO:0000256" key="4">
    <source>
        <dbReference type="ARBA" id="ARBA00012086"/>
    </source>
</evidence>
<evidence type="ECO:0000256" key="10">
    <source>
        <dbReference type="ARBA" id="ARBA00023270"/>
    </source>
</evidence>
<dbReference type="Pfam" id="PF00701">
    <property type="entry name" value="DHDPS"/>
    <property type="match status" value="1"/>
</dbReference>
<keyword evidence="5 12" id="KW-0963">Cytoplasm</keyword>
<keyword evidence="7 12" id="KW-0220">Diaminopimelate biosynthesis</keyword>
<dbReference type="Proteomes" id="UP000297966">
    <property type="component" value="Unassembled WGS sequence"/>
</dbReference>
<evidence type="ECO:0000256" key="6">
    <source>
        <dbReference type="ARBA" id="ARBA00022605"/>
    </source>
</evidence>
<dbReference type="InterPro" id="IPR002220">
    <property type="entry name" value="DapA-like"/>
</dbReference>
<dbReference type="InterPro" id="IPR013785">
    <property type="entry name" value="Aldolase_TIM"/>
</dbReference>
<dbReference type="AlphaFoldDB" id="A0A4Y9LPX2"/>
<feature type="binding site" evidence="12 15">
    <location>
        <position position="221"/>
    </location>
    <ligand>
        <name>pyruvate</name>
        <dbReference type="ChEBI" id="CHEBI:15361"/>
    </ligand>
</feature>
<evidence type="ECO:0000256" key="13">
    <source>
        <dbReference type="PIRNR" id="PIRNR001365"/>
    </source>
</evidence>
<dbReference type="OrthoDB" id="9782828at2"/>
<feature type="binding site" evidence="12 15">
    <location>
        <position position="63"/>
    </location>
    <ligand>
        <name>pyruvate</name>
        <dbReference type="ChEBI" id="CHEBI:15361"/>
    </ligand>
</feature>
<evidence type="ECO:0000256" key="12">
    <source>
        <dbReference type="HAMAP-Rule" id="MF_00418"/>
    </source>
</evidence>
<dbReference type="InterPro" id="IPR020625">
    <property type="entry name" value="Schiff_base-form_aldolases_AS"/>
</dbReference>
<dbReference type="InterPro" id="IPR005263">
    <property type="entry name" value="DapA"/>
</dbReference>
<reference evidence="16 17" key="1">
    <citation type="submission" date="2019-03" db="EMBL/GenBank/DDBJ databases">
        <title>Bradyrhizobium diversity isolated from nodules of Chamaecrista fasciculata.</title>
        <authorList>
            <person name="Klepa M.S."/>
            <person name="Urquiaga M.O."/>
            <person name="Hungria M."/>
            <person name="Delamuta J.R."/>
        </authorList>
    </citation>
    <scope>NUCLEOTIDE SEQUENCE [LARGE SCALE GENOMIC DNA]</scope>
    <source>
        <strain evidence="16 17">CNPSo 3448</strain>
    </source>
</reference>
<dbReference type="PANTHER" id="PTHR12128">
    <property type="entry name" value="DIHYDRODIPICOLINATE SYNTHASE"/>
    <property type="match status" value="1"/>
</dbReference>
<name>A0A4Y9LPX2_9BRAD</name>
<accession>A0A4Y9LPX2</accession>
<evidence type="ECO:0000256" key="2">
    <source>
        <dbReference type="ARBA" id="ARBA00005120"/>
    </source>
</evidence>
<dbReference type="GO" id="GO:0005829">
    <property type="term" value="C:cytosol"/>
    <property type="evidence" value="ECO:0007669"/>
    <property type="project" value="TreeGrafter"/>
</dbReference>
<dbReference type="PIRSF" id="PIRSF001365">
    <property type="entry name" value="DHDPS"/>
    <property type="match status" value="1"/>
</dbReference>
<feature type="site" description="Part of a proton relay during catalysis" evidence="12">
    <location>
        <position position="125"/>
    </location>
</feature>
<evidence type="ECO:0000256" key="14">
    <source>
        <dbReference type="PIRSR" id="PIRSR001365-1"/>
    </source>
</evidence>
<keyword evidence="6 12" id="KW-0028">Amino-acid biosynthesis</keyword>
<comment type="similarity">
    <text evidence="3 12 13">Belongs to the DapA family.</text>
</comment>
<dbReference type="PRINTS" id="PR00146">
    <property type="entry name" value="DHPICSNTHASE"/>
</dbReference>
<comment type="pathway">
    <text evidence="2 12">Amino-acid biosynthesis; L-lysine biosynthesis via DAP pathway; (S)-tetrahydrodipicolinate from L-aspartate: step 3/4.</text>
</comment>
<dbReference type="Gene3D" id="3.20.20.70">
    <property type="entry name" value="Aldolase class I"/>
    <property type="match status" value="1"/>
</dbReference>
<feature type="active site" description="Proton donor/acceptor" evidence="12 14">
    <location>
        <position position="151"/>
    </location>
</feature>
<evidence type="ECO:0000313" key="17">
    <source>
        <dbReference type="Proteomes" id="UP000297966"/>
    </source>
</evidence>
<keyword evidence="10 12" id="KW-0704">Schiff base</keyword>
<proteinExistence type="inferred from homology"/>
<feature type="active site" description="Schiff-base intermediate with substrate" evidence="12 14">
    <location>
        <position position="179"/>
    </location>
</feature>
<dbReference type="HAMAP" id="MF_00418">
    <property type="entry name" value="DapA"/>
    <property type="match status" value="1"/>
</dbReference>
<evidence type="ECO:0000313" key="16">
    <source>
        <dbReference type="EMBL" id="TFV43802.1"/>
    </source>
</evidence>
<comment type="function">
    <text evidence="1 12">Catalyzes the condensation of (S)-aspartate-beta-semialdehyde [(S)-ASA] and pyruvate to 4-hydroxy-tetrahydrodipicolinate (HTPA).</text>
</comment>
<evidence type="ECO:0000256" key="9">
    <source>
        <dbReference type="ARBA" id="ARBA00023239"/>
    </source>
</evidence>
<comment type="caution">
    <text evidence="12">Was originally thought to be a dihydrodipicolinate synthase (DHDPS), catalyzing the condensation of (S)-aspartate-beta-semialdehyde [(S)-ASA] and pyruvate to dihydrodipicolinate (DHDP). However, it was shown in E.coli that the product of the enzymatic reaction is not dihydrodipicolinate but in fact (4S)-4-hydroxy-2,3,4,5-tetrahydro-(2S)-dipicolinic acid (HTPA), and that the consecutive dehydration reaction leading to DHDP is not spontaneous but catalyzed by DapB.</text>
</comment>
<evidence type="ECO:0000256" key="15">
    <source>
        <dbReference type="PIRSR" id="PIRSR001365-2"/>
    </source>
</evidence>